<dbReference type="PANTHER" id="PTHR34583:SF2">
    <property type="entry name" value="ANTIPORTER SUBUNIT MNHC2-RELATED"/>
    <property type="match status" value="1"/>
</dbReference>
<evidence type="ECO:0000256" key="7">
    <source>
        <dbReference type="SAM" id="Phobius"/>
    </source>
</evidence>
<dbReference type="GO" id="GO:0005886">
    <property type="term" value="C:plasma membrane"/>
    <property type="evidence" value="ECO:0007669"/>
    <property type="project" value="UniProtKB-SubCell"/>
</dbReference>
<evidence type="ECO:0000256" key="2">
    <source>
        <dbReference type="ARBA" id="ARBA00010388"/>
    </source>
</evidence>
<gene>
    <name evidence="8" type="primary">mnhC1</name>
    <name evidence="8" type="ORF">LAX5112_00467</name>
</gene>
<feature type="transmembrane region" description="Helical" evidence="7">
    <location>
        <begin position="6"/>
        <end position="21"/>
    </location>
</feature>
<dbReference type="Proteomes" id="UP000053235">
    <property type="component" value="Unassembled WGS sequence"/>
</dbReference>
<keyword evidence="3" id="KW-1003">Cell membrane</keyword>
<feature type="transmembrane region" description="Helical" evidence="7">
    <location>
        <begin position="75"/>
        <end position="96"/>
    </location>
</feature>
<dbReference type="InterPro" id="IPR039428">
    <property type="entry name" value="NUOK/Mnh_C1-like"/>
</dbReference>
<comment type="similarity">
    <text evidence="2">Belongs to the CPA3 antiporters (TC 2.A.63) subunit C family.</text>
</comment>
<keyword evidence="4 7" id="KW-0812">Transmembrane</keyword>
<feature type="transmembrane region" description="Helical" evidence="7">
    <location>
        <begin position="28"/>
        <end position="45"/>
    </location>
</feature>
<evidence type="ECO:0000256" key="4">
    <source>
        <dbReference type="ARBA" id="ARBA00022692"/>
    </source>
</evidence>
<dbReference type="OrthoDB" id="9799219at2"/>
<comment type="subcellular location">
    <subcellularLocation>
        <location evidence="1">Cell membrane</location>
        <topology evidence="1">Multi-pass membrane protein</topology>
    </subcellularLocation>
</comment>
<dbReference type="EMBL" id="CXWD01000002">
    <property type="protein sequence ID" value="CTQ64976.1"/>
    <property type="molecule type" value="Genomic_DNA"/>
</dbReference>
<dbReference type="InterPro" id="IPR050601">
    <property type="entry name" value="CPA3_antiporter_subunitC"/>
</dbReference>
<accession>A0A0M6ZRZ7</accession>
<dbReference type="Gene3D" id="1.10.287.3510">
    <property type="match status" value="1"/>
</dbReference>
<proteinExistence type="inferred from homology"/>
<evidence type="ECO:0000256" key="3">
    <source>
        <dbReference type="ARBA" id="ARBA00022475"/>
    </source>
</evidence>
<sequence>MIYVYAATIAIVAGAGIYMILAQNIVRIILGVALLAASANLLIFLSGRLGSVTPPIIRQDAEVLGSYAANPLPQALVLTAIVIGFALTAYAVALAVKGYKSLGTLDTSQMHDAEDLGSPFTAKSAPKQG</sequence>
<keyword evidence="5 7" id="KW-1133">Transmembrane helix</keyword>
<protein>
    <submittedName>
        <fullName evidence="8">Mrp complex subunit C1</fullName>
    </submittedName>
</protein>
<evidence type="ECO:0000256" key="6">
    <source>
        <dbReference type="ARBA" id="ARBA00023136"/>
    </source>
</evidence>
<evidence type="ECO:0000256" key="1">
    <source>
        <dbReference type="ARBA" id="ARBA00004651"/>
    </source>
</evidence>
<reference evidence="9" key="1">
    <citation type="submission" date="2015-07" db="EMBL/GenBank/DDBJ databases">
        <authorList>
            <person name="Rodrigo-Torres Lidia"/>
            <person name="Arahal R.David."/>
        </authorList>
    </citation>
    <scope>NUCLEOTIDE SEQUENCE [LARGE SCALE GENOMIC DNA]</scope>
    <source>
        <strain evidence="9">CECT 5112</strain>
    </source>
</reference>
<evidence type="ECO:0000313" key="8">
    <source>
        <dbReference type="EMBL" id="CTQ64976.1"/>
    </source>
</evidence>
<dbReference type="RefSeq" id="WP_055670422.1">
    <property type="nucleotide sequence ID" value="NZ_CXWD01000002.1"/>
</dbReference>
<name>A0A0M6ZRZ7_9HYPH</name>
<dbReference type="AlphaFoldDB" id="A0A0M6ZRZ7"/>
<dbReference type="STRING" id="388408.LAX5112_00467"/>
<keyword evidence="9" id="KW-1185">Reference proteome</keyword>
<organism evidence="8 9">
    <name type="scientific">Roseibium alexandrii</name>
    <dbReference type="NCBI Taxonomy" id="388408"/>
    <lineage>
        <taxon>Bacteria</taxon>
        <taxon>Pseudomonadati</taxon>
        <taxon>Pseudomonadota</taxon>
        <taxon>Alphaproteobacteria</taxon>
        <taxon>Hyphomicrobiales</taxon>
        <taxon>Stappiaceae</taxon>
        <taxon>Roseibium</taxon>
    </lineage>
</organism>
<evidence type="ECO:0000313" key="9">
    <source>
        <dbReference type="Proteomes" id="UP000053235"/>
    </source>
</evidence>
<dbReference type="PANTHER" id="PTHR34583">
    <property type="entry name" value="ANTIPORTER SUBUNIT MNHC2-RELATED"/>
    <property type="match status" value="1"/>
</dbReference>
<evidence type="ECO:0000256" key="5">
    <source>
        <dbReference type="ARBA" id="ARBA00022989"/>
    </source>
</evidence>
<dbReference type="Pfam" id="PF00420">
    <property type="entry name" value="Oxidored_q2"/>
    <property type="match status" value="1"/>
</dbReference>
<keyword evidence="6 7" id="KW-0472">Membrane</keyword>